<dbReference type="Proteomes" id="UP000622687">
    <property type="component" value="Unassembled WGS sequence"/>
</dbReference>
<dbReference type="AlphaFoldDB" id="A0A934M4R8"/>
<evidence type="ECO:0000313" key="1">
    <source>
        <dbReference type="EMBL" id="MBI6874542.1"/>
    </source>
</evidence>
<protein>
    <submittedName>
        <fullName evidence="1">Uncharacterized protein</fullName>
    </submittedName>
</protein>
<accession>A0A934M4R8</accession>
<keyword evidence="2" id="KW-1185">Reference proteome</keyword>
<dbReference type="RefSeq" id="WP_211143912.1">
    <property type="nucleotide sequence ID" value="NZ_JAEEGB010000026.1"/>
</dbReference>
<name>A0A934M4R8_9CLOT</name>
<organism evidence="1 2">
    <name type="scientific">Clostridium aciditolerans</name>
    <dbReference type="NCBI Taxonomy" id="339861"/>
    <lineage>
        <taxon>Bacteria</taxon>
        <taxon>Bacillati</taxon>
        <taxon>Bacillota</taxon>
        <taxon>Clostridia</taxon>
        <taxon>Eubacteriales</taxon>
        <taxon>Clostridiaceae</taxon>
        <taxon>Clostridium</taxon>
    </lineage>
</organism>
<comment type="caution">
    <text evidence="1">The sequence shown here is derived from an EMBL/GenBank/DDBJ whole genome shotgun (WGS) entry which is preliminary data.</text>
</comment>
<proteinExistence type="predicted"/>
<evidence type="ECO:0000313" key="2">
    <source>
        <dbReference type="Proteomes" id="UP000622687"/>
    </source>
</evidence>
<sequence length="161" mass="18146">MKYDSICIKENVKNLLPTTYAILNEANLVIHPYVYKIVLSGSRGLSNCFREESDIDLSLLVDSQLLSSESNQGKVLREILDVTLNNWKSSVELDTVAVFDICNCNLNCFNYEFYSDKTCKVGGIDCLGLYKIQKGFCGLVPKIGVSINLIHPIITVWEREK</sequence>
<dbReference type="EMBL" id="JAEEGB010000026">
    <property type="protein sequence ID" value="MBI6874542.1"/>
    <property type="molecule type" value="Genomic_DNA"/>
</dbReference>
<gene>
    <name evidence="1" type="ORF">I6U51_17855</name>
</gene>
<reference evidence="1" key="1">
    <citation type="submission" date="2020-12" db="EMBL/GenBank/DDBJ databases">
        <title>Clostridium thailandense sp. nov., a novel acetogenic bacterium isolated from peat land soil in Thailand.</title>
        <authorList>
            <person name="Chaikitkaew S."/>
            <person name="Birkeland N.K."/>
        </authorList>
    </citation>
    <scope>NUCLEOTIDE SEQUENCE</scope>
    <source>
        <strain evidence="1">DSM 17425</strain>
    </source>
</reference>